<dbReference type="Pfam" id="PF00023">
    <property type="entry name" value="Ank"/>
    <property type="match status" value="1"/>
</dbReference>
<feature type="repeat" description="ANK" evidence="3">
    <location>
        <begin position="701"/>
        <end position="733"/>
    </location>
</feature>
<feature type="repeat" description="ANK" evidence="3">
    <location>
        <begin position="404"/>
        <end position="436"/>
    </location>
</feature>
<feature type="repeat" description="ANK" evidence="3">
    <location>
        <begin position="734"/>
        <end position="762"/>
    </location>
</feature>
<feature type="repeat" description="ANK" evidence="3">
    <location>
        <begin position="786"/>
        <end position="818"/>
    </location>
</feature>
<dbReference type="Pfam" id="PF12796">
    <property type="entry name" value="Ank_2"/>
    <property type="match status" value="4"/>
</dbReference>
<gene>
    <name evidence="4" type="ORF">NF27_DT00030</name>
</gene>
<evidence type="ECO:0000313" key="5">
    <source>
        <dbReference type="Proteomes" id="UP000031258"/>
    </source>
</evidence>
<dbReference type="AlphaFoldDB" id="A0A0C1QIA6"/>
<keyword evidence="5" id="KW-1185">Reference proteome</keyword>
<dbReference type="EMBL" id="JSWE01000096">
    <property type="protein sequence ID" value="KIE05229.1"/>
    <property type="molecule type" value="Genomic_DNA"/>
</dbReference>
<dbReference type="Proteomes" id="UP000031258">
    <property type="component" value="Unassembled WGS sequence"/>
</dbReference>
<evidence type="ECO:0000256" key="1">
    <source>
        <dbReference type="ARBA" id="ARBA00022737"/>
    </source>
</evidence>
<dbReference type="STRING" id="86105.NF27_DT00030"/>
<evidence type="ECO:0000256" key="3">
    <source>
        <dbReference type="PROSITE-ProRule" id="PRU00023"/>
    </source>
</evidence>
<dbReference type="PANTHER" id="PTHR24198:SF165">
    <property type="entry name" value="ANKYRIN REPEAT-CONTAINING PROTEIN-RELATED"/>
    <property type="match status" value="1"/>
</dbReference>
<feature type="repeat" description="ANK" evidence="3">
    <location>
        <begin position="944"/>
        <end position="976"/>
    </location>
</feature>
<comment type="caution">
    <text evidence="4">The sequence shown here is derived from an EMBL/GenBank/DDBJ whole genome shotgun (WGS) entry which is preliminary data.</text>
</comment>
<dbReference type="PANTHER" id="PTHR24198">
    <property type="entry name" value="ANKYRIN REPEAT AND PROTEIN KINASE DOMAIN-CONTAINING PROTEIN"/>
    <property type="match status" value="1"/>
</dbReference>
<dbReference type="PROSITE" id="PS50088">
    <property type="entry name" value="ANK_REPEAT"/>
    <property type="match status" value="7"/>
</dbReference>
<keyword evidence="2 3" id="KW-0040">ANK repeat</keyword>
<dbReference type="InterPro" id="IPR002110">
    <property type="entry name" value="Ankyrin_rpt"/>
</dbReference>
<dbReference type="InterPro" id="IPR036770">
    <property type="entry name" value="Ankyrin_rpt-contain_sf"/>
</dbReference>
<dbReference type="SMART" id="SM00248">
    <property type="entry name" value="ANK"/>
    <property type="match status" value="17"/>
</dbReference>
<dbReference type="SUPFAM" id="SSF48403">
    <property type="entry name" value="Ankyrin repeat"/>
    <property type="match status" value="3"/>
</dbReference>
<reference evidence="4 5" key="1">
    <citation type="submission" date="2014-11" db="EMBL/GenBank/DDBJ databases">
        <title>A Rickettsiales Symbiont of Amoebae With Ancient Features.</title>
        <authorList>
            <person name="Schulz F."/>
            <person name="Martijn J."/>
            <person name="Wascher F."/>
            <person name="Kostanjsek R."/>
            <person name="Ettema T.J."/>
            <person name="Horn M."/>
        </authorList>
    </citation>
    <scope>NUCLEOTIDE SEQUENCE [LARGE SCALE GENOMIC DNA]</scope>
    <source>
        <strain evidence="4 5">UWC36</strain>
    </source>
</reference>
<proteinExistence type="predicted"/>
<evidence type="ECO:0000313" key="4">
    <source>
        <dbReference type="EMBL" id="KIE05229.1"/>
    </source>
</evidence>
<accession>A0A0C1QIA6</accession>
<dbReference type="PROSITE" id="PS50297">
    <property type="entry name" value="ANK_REP_REGION"/>
    <property type="match status" value="5"/>
</dbReference>
<organism evidence="4 5">
    <name type="scientific">Candidatus Jidaibacter acanthamoebae</name>
    <dbReference type="NCBI Taxonomy" id="86105"/>
    <lineage>
        <taxon>Bacteria</taxon>
        <taxon>Pseudomonadati</taxon>
        <taxon>Pseudomonadota</taxon>
        <taxon>Alphaproteobacteria</taxon>
        <taxon>Rickettsiales</taxon>
        <taxon>Candidatus Midichloriaceae</taxon>
        <taxon>Candidatus Jidaibacter</taxon>
    </lineage>
</organism>
<feature type="repeat" description="ANK" evidence="3">
    <location>
        <begin position="339"/>
        <end position="373"/>
    </location>
</feature>
<dbReference type="Gene3D" id="1.25.40.20">
    <property type="entry name" value="Ankyrin repeat-containing domain"/>
    <property type="match status" value="5"/>
</dbReference>
<sequence length="1228" mass="139688">MSVILVYNQHGCTKLNYLRRKMSNKDFLIIAGEFNQTGQLETKNRKIFDEIKDVFKRKKAKDYVDHLFDMISESVNEVFKVQGVKGWKKWITHGQIATVGIAYSYLDYLKDEREISGNQGWKAEQIAAAQTIASWLTSGIAGGVTGTALGLLGAAPAACFAGVIVVGSVAITIFEEAKFFGEHEDNKSAKEVIADLLRDKVVPKVIEVHRPQNSSIIELDNMGINDHNISSINSINVTRDTELALDTSFFDKQEDRCKNEVKIIELLKSELSKYVGLDKLLNDPLTIILNKQPEEEYFISEANRMLESELESAIKTGCIYTVKLLLTKYKVAINNSEDRFYNSLAVAVEQKDYKIEIIKLLLENGANVNAIKYEPIISRAVRYERIEIIRVLLGDKNIFLNLKKEDNPLYIAVSMGSYDIINLLLEAGADPNIQLNLKPDREIDFFRKKVSCFDTVLDKAIDAGDYRIVELLLKYRANPNIPSAGSSDWGKYCFEEYNLYPLQRAIKNNNITLTKTLLAYKADPNISSAYPQYKEDSFNLLYEAIYSKNIELVRLLLEHGGDPNGNSRHPNPIRYAFKNNIEIAKLIISYSSKFQKERNLALTKKNLLNAIAHAIDYNSINIIKLIFSSYYNIYLDNEVGSCLLVEAAWNKSNLEIINCLIDNKVNINIGCNYDILWRRDLLNPENIVKIIDAENNRNNNEKRFALQEAVKQDNIEIVELLILKGAKVNIIDYFGDTPLSIAVKNSFYNTAELLLKNDADPNYIIINPQDGRTPSGEIRKCFRKDDQYGLLQIAVYNDNYEMAKLLLSYGADVNQKSAYGWLPIIESIFRTWCDQQRKPNYNIAKLLIQYRADPNSEYYGVTLPQLILQGIKEVKDAFAFWEPIFKTGEIPAIYAEYFNKNPIDKVIVEYNAFIEENLSLIKLLINKGFDVNKHGKYNGLTNTYGNSALQLAIKHKDHKMVEFFLEVGADPNSPDAPRYSILYSAIKSLDKDIITKLISYGAYPNIKDLPHIGSYDLKEIPIADIVSFLEVLFQFGGNPNHIIEEMEFRVRCYKGDDPCFSYREKLKDSIISLTTLYGYIDEENIFLNKARKIDLIVPPATNGNDVISLVKPGYYWGLGGNDIFKIHYTYNNILAAFEQLESKKTPIEELRKHHLIIMDFSRCNPAEKIDLSEFKLIKSYSEVNLVNTTILDRPSVLLSINLNGENTEIAALCGISIDHISEANFIFG</sequence>
<protein>
    <submittedName>
        <fullName evidence="4">Uncharacterized protein</fullName>
    </submittedName>
</protein>
<keyword evidence="1" id="KW-0677">Repeat</keyword>
<evidence type="ECO:0000256" key="2">
    <source>
        <dbReference type="ARBA" id="ARBA00023043"/>
    </source>
</evidence>
<feature type="repeat" description="ANK" evidence="3">
    <location>
        <begin position="536"/>
        <end position="568"/>
    </location>
</feature>
<name>A0A0C1QIA6_9RICK</name>